<dbReference type="STRING" id="40296.A0A0A2L998"/>
<proteinExistence type="predicted"/>
<evidence type="ECO:0000313" key="4">
    <source>
        <dbReference type="EMBL" id="KGO73175.1"/>
    </source>
</evidence>
<dbReference type="OrthoDB" id="4490227at2759"/>
<keyword evidence="5" id="KW-1185">Reference proteome</keyword>
<dbReference type="HOGENOM" id="CLU_058866_1_0_1"/>
<feature type="transmembrane region" description="Helical" evidence="1">
    <location>
        <begin position="252"/>
        <end position="271"/>
    </location>
</feature>
<dbReference type="OMA" id="CNGLNPP"/>
<dbReference type="Pfam" id="PF23584">
    <property type="entry name" value="DUF7136"/>
    <property type="match status" value="1"/>
</dbReference>
<protein>
    <recommendedName>
        <fullName evidence="3">DUF7136 domain-containing protein</fullName>
    </recommendedName>
</protein>
<dbReference type="AlphaFoldDB" id="A0A0A2L998"/>
<feature type="signal peptide" evidence="2">
    <location>
        <begin position="1"/>
        <end position="20"/>
    </location>
</feature>
<accession>A0A0A2L998</accession>
<gene>
    <name evidence="4" type="ORF">PITC_003620</name>
</gene>
<feature type="domain" description="DUF7136" evidence="3">
    <location>
        <begin position="20"/>
        <end position="241"/>
    </location>
</feature>
<evidence type="ECO:0000256" key="2">
    <source>
        <dbReference type="SAM" id="SignalP"/>
    </source>
</evidence>
<evidence type="ECO:0000256" key="1">
    <source>
        <dbReference type="SAM" id="Phobius"/>
    </source>
</evidence>
<name>A0A0A2L998_PENIT</name>
<sequence>MHIPRASWLLAACMGTLINASDILEVDLVFPHNETYAPTDRFPVVFAFQNANRARHLTPAISYTLWNLQDLDASVTSSHDLRGTNWTDQDTYLAHSYSTLFKNEGRYKVSWTVTWQSCDEEAFENRLSTASMIDNTTTWAAYFPTQSSAPKVDLVAATAKKTCPDEYGVSIIVTDKTMKAPWNVKWSGGDYTNDTCAVVANSTPTATPDPCRVHIDKTTVESMEASLLARLCGGLTPPSNCPEDKKNAAQQLAVVGMSCLLAAFGALGFFLV</sequence>
<organism evidence="4 5">
    <name type="scientific">Penicillium italicum</name>
    <name type="common">Blue mold</name>
    <dbReference type="NCBI Taxonomy" id="40296"/>
    <lineage>
        <taxon>Eukaryota</taxon>
        <taxon>Fungi</taxon>
        <taxon>Dikarya</taxon>
        <taxon>Ascomycota</taxon>
        <taxon>Pezizomycotina</taxon>
        <taxon>Eurotiomycetes</taxon>
        <taxon>Eurotiomycetidae</taxon>
        <taxon>Eurotiales</taxon>
        <taxon>Aspergillaceae</taxon>
        <taxon>Penicillium</taxon>
    </lineage>
</organism>
<dbReference type="EMBL" id="JQGA01000835">
    <property type="protein sequence ID" value="KGO73175.1"/>
    <property type="molecule type" value="Genomic_DNA"/>
</dbReference>
<keyword evidence="2" id="KW-0732">Signal</keyword>
<dbReference type="InterPro" id="IPR055560">
    <property type="entry name" value="DUF7136"/>
</dbReference>
<reference evidence="4 5" key="1">
    <citation type="journal article" date="2015" name="Mol. Plant Microbe Interact.">
        <title>Genome, transcriptome, and functional analyses of Penicillium expansum provide new insights into secondary metabolism and pathogenicity.</title>
        <authorList>
            <person name="Ballester A.R."/>
            <person name="Marcet-Houben M."/>
            <person name="Levin E."/>
            <person name="Sela N."/>
            <person name="Selma-Lazaro C."/>
            <person name="Carmona L."/>
            <person name="Wisniewski M."/>
            <person name="Droby S."/>
            <person name="Gonzalez-Candelas L."/>
            <person name="Gabaldon T."/>
        </authorList>
    </citation>
    <scope>NUCLEOTIDE SEQUENCE [LARGE SCALE GENOMIC DNA]</scope>
    <source>
        <strain evidence="4 5">PHI-1</strain>
    </source>
</reference>
<dbReference type="PhylomeDB" id="A0A0A2L998"/>
<evidence type="ECO:0000313" key="5">
    <source>
        <dbReference type="Proteomes" id="UP000030104"/>
    </source>
</evidence>
<feature type="chain" id="PRO_5001990917" description="DUF7136 domain-containing protein" evidence="2">
    <location>
        <begin position="21"/>
        <end position="272"/>
    </location>
</feature>
<comment type="caution">
    <text evidence="4">The sequence shown here is derived from an EMBL/GenBank/DDBJ whole genome shotgun (WGS) entry which is preliminary data.</text>
</comment>
<evidence type="ECO:0000259" key="3">
    <source>
        <dbReference type="Pfam" id="PF23584"/>
    </source>
</evidence>
<keyword evidence="1" id="KW-0812">Transmembrane</keyword>
<keyword evidence="1" id="KW-0472">Membrane</keyword>
<keyword evidence="1" id="KW-1133">Transmembrane helix</keyword>
<dbReference type="Proteomes" id="UP000030104">
    <property type="component" value="Unassembled WGS sequence"/>
</dbReference>